<gene>
    <name evidence="2" type="ORF">CC1G_09647</name>
</gene>
<sequence length="324" mass="35018">MPGASTKPTSFLTRFSAGQEGGMKIDPIKANELAAELSLSPLTDIGSASPTRLVFSPIQPTIPIPPTPNPFASDPPPADAAPRPAVRRSTRNRSTRNEGKGKGNREESNTSDAENDADTLPHAKPVHFSIFDMPLIQPTRLRSGKKREREEDNEGMSSSRTNKKRNVRQKRGTTQHTNAEASGSGSQLATDVDTSNSGGAQEEYIGAGTTNNSESQTFSPAFVEAAPSMSSSSARTTQPSPSTSATVSLPLPNQPSAEIQNRINDRLAWRGPPRLKLPRAQTPTGEAIASQVDLPSLEELEVEDPIPFAPPRYRRKLELYRKRC</sequence>
<dbReference type="AlphaFoldDB" id="A8P9D1"/>
<protein>
    <submittedName>
        <fullName evidence="2">Uncharacterized protein</fullName>
    </submittedName>
</protein>
<feature type="compositionally biased region" description="Pro residues" evidence="1">
    <location>
        <begin position="60"/>
        <end position="79"/>
    </location>
</feature>
<feature type="compositionally biased region" description="Polar residues" evidence="1">
    <location>
        <begin position="174"/>
        <end position="199"/>
    </location>
</feature>
<comment type="caution">
    <text evidence="2">The sequence shown here is derived from an EMBL/GenBank/DDBJ whole genome shotgun (WGS) entry which is preliminary data.</text>
</comment>
<feature type="compositionally biased region" description="Polar residues" evidence="1">
    <location>
        <begin position="208"/>
        <end position="219"/>
    </location>
</feature>
<dbReference type="VEuPathDB" id="FungiDB:CC1G_09647"/>
<feature type="compositionally biased region" description="Polar residues" evidence="1">
    <location>
        <begin position="228"/>
        <end position="247"/>
    </location>
</feature>
<feature type="compositionally biased region" description="Basic residues" evidence="1">
    <location>
        <begin position="85"/>
        <end position="94"/>
    </location>
</feature>
<evidence type="ECO:0000313" key="2">
    <source>
        <dbReference type="EMBL" id="EAU82045.1"/>
    </source>
</evidence>
<reference evidence="2 3" key="1">
    <citation type="journal article" date="2010" name="Proc. Natl. Acad. Sci. U.S.A.">
        <title>Insights into evolution of multicellular fungi from the assembled chromosomes of the mushroom Coprinopsis cinerea (Coprinus cinereus).</title>
        <authorList>
            <person name="Stajich J.E."/>
            <person name="Wilke S.K."/>
            <person name="Ahren D."/>
            <person name="Au C.H."/>
            <person name="Birren B.W."/>
            <person name="Borodovsky M."/>
            <person name="Burns C."/>
            <person name="Canback B."/>
            <person name="Casselton L.A."/>
            <person name="Cheng C.K."/>
            <person name="Deng J."/>
            <person name="Dietrich F.S."/>
            <person name="Fargo D.C."/>
            <person name="Farman M.L."/>
            <person name="Gathman A.C."/>
            <person name="Goldberg J."/>
            <person name="Guigo R."/>
            <person name="Hoegger P.J."/>
            <person name="Hooker J.B."/>
            <person name="Huggins A."/>
            <person name="James T.Y."/>
            <person name="Kamada T."/>
            <person name="Kilaru S."/>
            <person name="Kodira C."/>
            <person name="Kues U."/>
            <person name="Kupfer D."/>
            <person name="Kwan H.S."/>
            <person name="Lomsadze A."/>
            <person name="Li W."/>
            <person name="Lilly W.W."/>
            <person name="Ma L.J."/>
            <person name="Mackey A.J."/>
            <person name="Manning G."/>
            <person name="Martin F."/>
            <person name="Muraguchi H."/>
            <person name="Natvig D.O."/>
            <person name="Palmerini H."/>
            <person name="Ramesh M.A."/>
            <person name="Rehmeyer C.J."/>
            <person name="Roe B.A."/>
            <person name="Shenoy N."/>
            <person name="Stanke M."/>
            <person name="Ter-Hovhannisyan V."/>
            <person name="Tunlid A."/>
            <person name="Velagapudi R."/>
            <person name="Vision T.J."/>
            <person name="Zeng Q."/>
            <person name="Zolan M.E."/>
            <person name="Pukkila P.J."/>
        </authorList>
    </citation>
    <scope>NUCLEOTIDE SEQUENCE [LARGE SCALE GENOMIC DNA]</scope>
    <source>
        <strain evidence="3">Okayama-7 / 130 / ATCC MYA-4618 / FGSC 9003</strain>
    </source>
</reference>
<dbReference type="GeneID" id="6016363"/>
<dbReference type="KEGG" id="cci:CC1G_09647"/>
<feature type="region of interest" description="Disordered" evidence="1">
    <location>
        <begin position="43"/>
        <end position="256"/>
    </location>
</feature>
<proteinExistence type="predicted"/>
<feature type="compositionally biased region" description="Basic and acidic residues" evidence="1">
    <location>
        <begin position="95"/>
        <end position="108"/>
    </location>
</feature>
<name>A8P9D1_COPC7</name>
<accession>A8P9D1</accession>
<dbReference type="InParanoid" id="A8P9D1"/>
<dbReference type="EMBL" id="AACS02000011">
    <property type="protein sequence ID" value="EAU82045.1"/>
    <property type="molecule type" value="Genomic_DNA"/>
</dbReference>
<organism evidence="2 3">
    <name type="scientific">Coprinopsis cinerea (strain Okayama-7 / 130 / ATCC MYA-4618 / FGSC 9003)</name>
    <name type="common">Inky cap fungus</name>
    <name type="synonym">Hormographiella aspergillata</name>
    <dbReference type="NCBI Taxonomy" id="240176"/>
    <lineage>
        <taxon>Eukaryota</taxon>
        <taxon>Fungi</taxon>
        <taxon>Dikarya</taxon>
        <taxon>Basidiomycota</taxon>
        <taxon>Agaricomycotina</taxon>
        <taxon>Agaricomycetes</taxon>
        <taxon>Agaricomycetidae</taxon>
        <taxon>Agaricales</taxon>
        <taxon>Agaricineae</taxon>
        <taxon>Psathyrellaceae</taxon>
        <taxon>Coprinopsis</taxon>
    </lineage>
</organism>
<evidence type="ECO:0000256" key="1">
    <source>
        <dbReference type="SAM" id="MobiDB-lite"/>
    </source>
</evidence>
<evidence type="ECO:0000313" key="3">
    <source>
        <dbReference type="Proteomes" id="UP000001861"/>
    </source>
</evidence>
<feature type="region of interest" description="Disordered" evidence="1">
    <location>
        <begin position="1"/>
        <end position="23"/>
    </location>
</feature>
<feature type="compositionally biased region" description="Basic residues" evidence="1">
    <location>
        <begin position="161"/>
        <end position="173"/>
    </location>
</feature>
<feature type="compositionally biased region" description="Polar residues" evidence="1">
    <location>
        <begin position="1"/>
        <end position="13"/>
    </location>
</feature>
<dbReference type="RefSeq" id="XP_001839744.1">
    <property type="nucleotide sequence ID" value="XM_001839692.2"/>
</dbReference>
<dbReference type="Proteomes" id="UP000001861">
    <property type="component" value="Unassembled WGS sequence"/>
</dbReference>
<keyword evidence="3" id="KW-1185">Reference proteome</keyword>